<dbReference type="Pfam" id="PF13456">
    <property type="entry name" value="RVT_3"/>
    <property type="match status" value="1"/>
</dbReference>
<feature type="domain" description="RNase H type-1" evidence="1">
    <location>
        <begin position="26"/>
        <end position="145"/>
    </location>
</feature>
<keyword evidence="3" id="KW-1185">Reference proteome</keyword>
<accession>A0ABD3CN98</accession>
<dbReference type="InterPro" id="IPR012337">
    <property type="entry name" value="RNaseH-like_sf"/>
</dbReference>
<evidence type="ECO:0000313" key="3">
    <source>
        <dbReference type="Proteomes" id="UP001632038"/>
    </source>
</evidence>
<dbReference type="InterPro" id="IPR002156">
    <property type="entry name" value="RNaseH_domain"/>
</dbReference>
<reference evidence="3" key="1">
    <citation type="journal article" date="2024" name="IScience">
        <title>Strigolactones Initiate the Formation of Haustorium-like Structures in Castilleja.</title>
        <authorList>
            <person name="Buerger M."/>
            <person name="Peterson D."/>
            <person name="Chory J."/>
        </authorList>
    </citation>
    <scope>NUCLEOTIDE SEQUENCE [LARGE SCALE GENOMIC DNA]</scope>
</reference>
<dbReference type="Proteomes" id="UP001632038">
    <property type="component" value="Unassembled WGS sequence"/>
</dbReference>
<dbReference type="InterPro" id="IPR036397">
    <property type="entry name" value="RNaseH_sf"/>
</dbReference>
<dbReference type="CDD" id="cd06222">
    <property type="entry name" value="RNase_H_like"/>
    <property type="match status" value="1"/>
</dbReference>
<dbReference type="SUPFAM" id="SSF53098">
    <property type="entry name" value="Ribonuclease H-like"/>
    <property type="match status" value="1"/>
</dbReference>
<gene>
    <name evidence="2" type="ORF">CASFOL_023204</name>
</gene>
<dbReference type="InterPro" id="IPR044730">
    <property type="entry name" value="RNase_H-like_dom_plant"/>
</dbReference>
<dbReference type="EMBL" id="JAVIJP010000032">
    <property type="protein sequence ID" value="KAL3630220.1"/>
    <property type="molecule type" value="Genomic_DNA"/>
</dbReference>
<name>A0ABD3CN98_9LAMI</name>
<sequence length="148" mass="16262">MVQTNLTRCAPSPKLKAPPLNIIKCNVDAAFLDGSATSGVILKNHNGSIILATTFHHKCLDAVTSESLALLDACKIIEQLCLKDAIIETDCLRVIAFIHGVDVDCDWTARPIIAQIKNFWSCWPQWSFCFANRSVNGAPYALANWGFN</sequence>
<organism evidence="2 3">
    <name type="scientific">Castilleja foliolosa</name>
    <dbReference type="NCBI Taxonomy" id="1961234"/>
    <lineage>
        <taxon>Eukaryota</taxon>
        <taxon>Viridiplantae</taxon>
        <taxon>Streptophyta</taxon>
        <taxon>Embryophyta</taxon>
        <taxon>Tracheophyta</taxon>
        <taxon>Spermatophyta</taxon>
        <taxon>Magnoliopsida</taxon>
        <taxon>eudicotyledons</taxon>
        <taxon>Gunneridae</taxon>
        <taxon>Pentapetalae</taxon>
        <taxon>asterids</taxon>
        <taxon>lamiids</taxon>
        <taxon>Lamiales</taxon>
        <taxon>Orobanchaceae</taxon>
        <taxon>Pedicularideae</taxon>
        <taxon>Castillejinae</taxon>
        <taxon>Castilleja</taxon>
    </lineage>
</organism>
<dbReference type="AlphaFoldDB" id="A0ABD3CN98"/>
<evidence type="ECO:0000259" key="1">
    <source>
        <dbReference type="Pfam" id="PF13456"/>
    </source>
</evidence>
<proteinExistence type="predicted"/>
<protein>
    <recommendedName>
        <fullName evidence="1">RNase H type-1 domain-containing protein</fullName>
    </recommendedName>
</protein>
<evidence type="ECO:0000313" key="2">
    <source>
        <dbReference type="EMBL" id="KAL3630220.1"/>
    </source>
</evidence>
<dbReference type="InterPro" id="IPR052929">
    <property type="entry name" value="RNase_H-like_EbsB-rel"/>
</dbReference>
<dbReference type="PANTHER" id="PTHR47074:SF11">
    <property type="entry name" value="REVERSE TRANSCRIPTASE-LIKE PROTEIN"/>
    <property type="match status" value="1"/>
</dbReference>
<dbReference type="Gene3D" id="3.30.420.10">
    <property type="entry name" value="Ribonuclease H-like superfamily/Ribonuclease H"/>
    <property type="match status" value="1"/>
</dbReference>
<comment type="caution">
    <text evidence="2">The sequence shown here is derived from an EMBL/GenBank/DDBJ whole genome shotgun (WGS) entry which is preliminary data.</text>
</comment>
<dbReference type="PANTHER" id="PTHR47074">
    <property type="entry name" value="BNAC02G40300D PROTEIN"/>
    <property type="match status" value="1"/>
</dbReference>